<organism evidence="3 4">
    <name type="scientific">Basidiobolus ranarum</name>
    <dbReference type="NCBI Taxonomy" id="34480"/>
    <lineage>
        <taxon>Eukaryota</taxon>
        <taxon>Fungi</taxon>
        <taxon>Fungi incertae sedis</taxon>
        <taxon>Zoopagomycota</taxon>
        <taxon>Entomophthoromycotina</taxon>
        <taxon>Basidiobolomycetes</taxon>
        <taxon>Basidiobolales</taxon>
        <taxon>Basidiobolaceae</taxon>
        <taxon>Basidiobolus</taxon>
    </lineage>
</organism>
<comment type="caution">
    <text evidence="3">The sequence shown here is derived from an EMBL/GenBank/DDBJ whole genome shotgun (WGS) entry which is preliminary data.</text>
</comment>
<accession>A0ABR2VRU5</accession>
<keyword evidence="2" id="KW-1133">Transmembrane helix</keyword>
<keyword evidence="2" id="KW-0472">Membrane</keyword>
<sequence>MKGEQEIVSDQSDAPNHPPKYLPSHRRQLGIFLAVMITLGIALGILTSPIPYMLKDFSTNYRFAQTHDPTKFNSQITGFPLIFNQDEYPRDETPKISKHLTQQHSLVEYARNDSEKLCYRSYTNTHDVIPDFSHVGYESGDQEIPENILTMVTVIPATEPTDDTERIQLAIDRLAGLPVDLNTGYRGALLLKSGVYRIKNTLHIARSGVIIRGDPDGNTTIVATGKDRYTAFQVTGKGRPMPLSRLSGEILQTYVPVGAVQLQINPSISRQFKTGDEIVIERRGNQDWIEEIGMNNVSLFRPQRASSVINWRPFKLLFTRTIQAIDKTNGVITLDIPITNSIEKRWGGGRIFPYRFYGRLNHVGIEHINFISEFDASKVAIDETGSEYFSDGDHPEAVISFERIIHGFARNITAKHFNNFISVANYAKWITIENCQYLDPVAPIDGGSRYAYFIDRGAELILFKGNYANHARHAFIIGSQVTGPNVFHNCTADNQHGSSEPHHRWSVGGLFDNVQSDLSVQNRKHLGSGHGWSGANYVLWNTVGRTIVQKPPTAWNFALGVIGEQNQGVFGKDIPQGWWNSLGEHINPKSLYKAQLEQRAKGIEGRWCDN</sequence>
<protein>
    <submittedName>
        <fullName evidence="3">Uncharacterized protein</fullName>
    </submittedName>
</protein>
<dbReference type="InterPro" id="IPR012334">
    <property type="entry name" value="Pectin_lyas_fold"/>
</dbReference>
<feature type="transmembrane region" description="Helical" evidence="2">
    <location>
        <begin position="29"/>
        <end position="54"/>
    </location>
</feature>
<dbReference type="SUPFAM" id="SSF51126">
    <property type="entry name" value="Pectin lyase-like"/>
    <property type="match status" value="1"/>
</dbReference>
<feature type="region of interest" description="Disordered" evidence="1">
    <location>
        <begin position="1"/>
        <end position="21"/>
    </location>
</feature>
<proteinExistence type="predicted"/>
<evidence type="ECO:0000313" key="3">
    <source>
        <dbReference type="EMBL" id="KAK9695414.1"/>
    </source>
</evidence>
<evidence type="ECO:0000256" key="1">
    <source>
        <dbReference type="SAM" id="MobiDB-lite"/>
    </source>
</evidence>
<keyword evidence="4" id="KW-1185">Reference proteome</keyword>
<dbReference type="Proteomes" id="UP001479436">
    <property type="component" value="Unassembled WGS sequence"/>
</dbReference>
<dbReference type="Gene3D" id="2.160.20.10">
    <property type="entry name" value="Single-stranded right-handed beta-helix, Pectin lyase-like"/>
    <property type="match status" value="1"/>
</dbReference>
<evidence type="ECO:0000256" key="2">
    <source>
        <dbReference type="SAM" id="Phobius"/>
    </source>
</evidence>
<gene>
    <name evidence="3" type="ORF">K7432_012974</name>
</gene>
<name>A0ABR2VRU5_9FUNG</name>
<dbReference type="EMBL" id="JASJQH010008078">
    <property type="protein sequence ID" value="KAK9695414.1"/>
    <property type="molecule type" value="Genomic_DNA"/>
</dbReference>
<evidence type="ECO:0000313" key="4">
    <source>
        <dbReference type="Proteomes" id="UP001479436"/>
    </source>
</evidence>
<dbReference type="InterPro" id="IPR011050">
    <property type="entry name" value="Pectin_lyase_fold/virulence"/>
</dbReference>
<keyword evidence="2" id="KW-0812">Transmembrane</keyword>
<reference evidence="3 4" key="1">
    <citation type="submission" date="2023-04" db="EMBL/GenBank/DDBJ databases">
        <title>Genome of Basidiobolus ranarum AG-B5.</title>
        <authorList>
            <person name="Stajich J.E."/>
            <person name="Carter-House D."/>
            <person name="Gryganskyi A."/>
        </authorList>
    </citation>
    <scope>NUCLEOTIDE SEQUENCE [LARGE SCALE GENOMIC DNA]</scope>
    <source>
        <strain evidence="3 4">AG-B5</strain>
    </source>
</reference>